<dbReference type="Proteomes" id="UP000188532">
    <property type="component" value="Unassembled WGS sequence"/>
</dbReference>
<feature type="region of interest" description="Disordered" evidence="1">
    <location>
        <begin position="1"/>
        <end position="43"/>
    </location>
</feature>
<organism evidence="2 3">
    <name type="scientific">Mycobacterium kansasii</name>
    <dbReference type="NCBI Taxonomy" id="1768"/>
    <lineage>
        <taxon>Bacteria</taxon>
        <taxon>Bacillati</taxon>
        <taxon>Actinomycetota</taxon>
        <taxon>Actinomycetes</taxon>
        <taxon>Mycobacteriales</taxon>
        <taxon>Mycobacteriaceae</taxon>
        <taxon>Mycobacterium</taxon>
    </lineage>
</organism>
<dbReference type="EMBL" id="MVBN01000002">
    <property type="protein sequence ID" value="OOK80472.1"/>
    <property type="molecule type" value="Genomic_DNA"/>
</dbReference>
<evidence type="ECO:0000313" key="2">
    <source>
        <dbReference type="EMBL" id="OOK80472.1"/>
    </source>
</evidence>
<reference evidence="2 3" key="1">
    <citation type="submission" date="2017-02" db="EMBL/GenBank/DDBJ databases">
        <title>Complete genome sequences of Mycobacterium kansasii strains isolated from rhesus macaques.</title>
        <authorList>
            <person name="Panda A."/>
            <person name="Nagaraj S."/>
            <person name="Zhao X."/>
            <person name="Tettelin H."/>
            <person name="Detolla L.J."/>
        </authorList>
    </citation>
    <scope>NUCLEOTIDE SEQUENCE [LARGE SCALE GENOMIC DNA]</scope>
    <source>
        <strain evidence="2 3">11-3469</strain>
    </source>
</reference>
<name>A0A1V3XMV7_MYCKA</name>
<dbReference type="AlphaFoldDB" id="A0A1V3XMV7"/>
<feature type="compositionally biased region" description="Basic and acidic residues" evidence="1">
    <location>
        <begin position="11"/>
        <end position="43"/>
    </location>
</feature>
<accession>A0A1V3XMV7</accession>
<gene>
    <name evidence="2" type="ORF">BZL29_2907</name>
</gene>
<proteinExistence type="predicted"/>
<evidence type="ECO:0000313" key="3">
    <source>
        <dbReference type="Proteomes" id="UP000188532"/>
    </source>
</evidence>
<comment type="caution">
    <text evidence="2">The sequence shown here is derived from an EMBL/GenBank/DDBJ whole genome shotgun (WGS) entry which is preliminary data.</text>
</comment>
<protein>
    <submittedName>
        <fullName evidence="2">Uncharacterized protein</fullName>
    </submittedName>
</protein>
<sequence length="43" mass="4826">MQRYTGLAGPRGRELHGAVSNHARESGSRARPAHDRTCRRTRP</sequence>
<evidence type="ECO:0000256" key="1">
    <source>
        <dbReference type="SAM" id="MobiDB-lite"/>
    </source>
</evidence>